<dbReference type="InterPro" id="IPR050656">
    <property type="entry name" value="PINX1"/>
</dbReference>
<keyword evidence="2" id="KW-0690">Ribosome biogenesis</keyword>
<keyword evidence="3" id="KW-0698">rRNA processing</keyword>
<evidence type="ECO:0000256" key="3">
    <source>
        <dbReference type="ARBA" id="ARBA00022552"/>
    </source>
</evidence>
<dbReference type="Proteomes" id="UP000053958">
    <property type="component" value="Unassembled WGS sequence"/>
</dbReference>
<proteinExistence type="inferred from homology"/>
<dbReference type="AlphaFoldDB" id="A0A0F4YFQ0"/>
<dbReference type="STRING" id="1408163.A0A0F4YFQ0"/>
<dbReference type="PROSITE" id="PS50174">
    <property type="entry name" value="G_PATCH"/>
    <property type="match status" value="1"/>
</dbReference>
<feature type="compositionally biased region" description="Basic and acidic residues" evidence="10">
    <location>
        <begin position="222"/>
        <end position="247"/>
    </location>
</feature>
<evidence type="ECO:0000256" key="2">
    <source>
        <dbReference type="ARBA" id="ARBA00022517"/>
    </source>
</evidence>
<evidence type="ECO:0000256" key="7">
    <source>
        <dbReference type="ARBA" id="ARBA00040376"/>
    </source>
</evidence>
<evidence type="ECO:0000256" key="10">
    <source>
        <dbReference type="SAM" id="MobiDB-lite"/>
    </source>
</evidence>
<comment type="subcellular location">
    <subcellularLocation>
        <location evidence="1">Nucleus</location>
        <location evidence="1">Nucleolus</location>
    </subcellularLocation>
</comment>
<dbReference type="GO" id="GO:0006364">
    <property type="term" value="P:rRNA processing"/>
    <property type="evidence" value="ECO:0007669"/>
    <property type="project" value="UniProtKB-KW"/>
</dbReference>
<feature type="region of interest" description="Disordered" evidence="10">
    <location>
        <begin position="208"/>
        <end position="262"/>
    </location>
</feature>
<evidence type="ECO:0000256" key="5">
    <source>
        <dbReference type="ARBA" id="ARBA00038007"/>
    </source>
</evidence>
<comment type="function">
    <text evidence="9">Involved in rRNA-processing at A0, A1 and A2 sites and negatively regulates telomerase.</text>
</comment>
<dbReference type="PANTHER" id="PTHR23149:SF31">
    <property type="entry name" value="PROTEIN PXR1"/>
    <property type="match status" value="1"/>
</dbReference>
<evidence type="ECO:0000259" key="11">
    <source>
        <dbReference type="PROSITE" id="PS50174"/>
    </source>
</evidence>
<dbReference type="OrthoDB" id="29523at2759"/>
<name>A0A0F4YFQ0_RASE3</name>
<feature type="compositionally biased region" description="Basic residues" evidence="10">
    <location>
        <begin position="209"/>
        <end position="221"/>
    </location>
</feature>
<reference evidence="12 13" key="1">
    <citation type="submission" date="2015-04" db="EMBL/GenBank/DDBJ databases">
        <authorList>
            <person name="Heijne W.H."/>
            <person name="Fedorova N.D."/>
            <person name="Nierman W.C."/>
            <person name="Vollebregt A.W."/>
            <person name="Zhao Z."/>
            <person name="Wu L."/>
            <person name="Kumar M."/>
            <person name="Stam H."/>
            <person name="van den Berg M.A."/>
            <person name="Pel H.J."/>
        </authorList>
    </citation>
    <scope>NUCLEOTIDE SEQUENCE [LARGE SCALE GENOMIC DNA]</scope>
    <source>
        <strain evidence="12 13">CBS 393.64</strain>
    </source>
</reference>
<dbReference type="GeneID" id="25321567"/>
<evidence type="ECO:0000313" key="12">
    <source>
        <dbReference type="EMBL" id="KKA16756.1"/>
    </source>
</evidence>
<keyword evidence="13" id="KW-1185">Reference proteome</keyword>
<comment type="similarity">
    <text evidence="5">Belongs to the PINX1 family.</text>
</comment>
<dbReference type="Pfam" id="PF01585">
    <property type="entry name" value="G-patch"/>
    <property type="match status" value="1"/>
</dbReference>
<evidence type="ECO:0000256" key="4">
    <source>
        <dbReference type="ARBA" id="ARBA00023242"/>
    </source>
</evidence>
<feature type="domain" description="G-patch" evidence="11">
    <location>
        <begin position="25"/>
        <end position="79"/>
    </location>
</feature>
<dbReference type="GO" id="GO:0005730">
    <property type="term" value="C:nucleolus"/>
    <property type="evidence" value="ECO:0007669"/>
    <property type="project" value="UniProtKB-SubCell"/>
</dbReference>
<sequence>MGLAEPRKKIKISHDPNNTIWARSTSGFGYKILTSQGWTPGSFLGARNAAHADTFTAASASHIRVTLKDDTLGLGARPRGTADFEPTGLDAFQGLLGRLNGKSDAELEREQRQRDDARLALYAAKKWQAVRFISGGFLVQEKHEPLAAESNAKDARKEPCHEDKTQKLEGDTGMASVNAEPPGSVCQVAAECDGSKQEVVDDVSCTAATKKKKEKSKKRKRISSDSNDKAETRKDRCQSPDRVHSNERAAGSLSQTATKPREQIPMGRHVIRSRHIQQKKRALMDDKSLNEIFM</sequence>
<protein>
    <recommendedName>
        <fullName evidence="7">Protein PXR1</fullName>
    </recommendedName>
    <alternativeName>
        <fullName evidence="8">PinX1-related protein 1</fullName>
    </alternativeName>
    <alternativeName>
        <fullName evidence="6">Protein pxr1</fullName>
    </alternativeName>
</protein>
<feature type="non-terminal residue" evidence="12">
    <location>
        <position position="294"/>
    </location>
</feature>
<dbReference type="EMBL" id="LASV01000735">
    <property type="protein sequence ID" value="KKA16756.1"/>
    <property type="molecule type" value="Genomic_DNA"/>
</dbReference>
<accession>A0A0F4YFQ0</accession>
<evidence type="ECO:0000256" key="6">
    <source>
        <dbReference type="ARBA" id="ARBA00040137"/>
    </source>
</evidence>
<dbReference type="RefSeq" id="XP_013323368.1">
    <property type="nucleotide sequence ID" value="XM_013467914.1"/>
</dbReference>
<evidence type="ECO:0000256" key="8">
    <source>
        <dbReference type="ARBA" id="ARBA00041961"/>
    </source>
</evidence>
<evidence type="ECO:0000256" key="9">
    <source>
        <dbReference type="ARBA" id="ARBA00043878"/>
    </source>
</evidence>
<evidence type="ECO:0000313" key="13">
    <source>
        <dbReference type="Proteomes" id="UP000053958"/>
    </source>
</evidence>
<dbReference type="GO" id="GO:0003676">
    <property type="term" value="F:nucleic acid binding"/>
    <property type="evidence" value="ECO:0007669"/>
    <property type="project" value="InterPro"/>
</dbReference>
<gene>
    <name evidence="12" type="ORF">T310_9635</name>
</gene>
<dbReference type="InterPro" id="IPR000467">
    <property type="entry name" value="G_patch_dom"/>
</dbReference>
<keyword evidence="4" id="KW-0539">Nucleus</keyword>
<organism evidence="12 13">
    <name type="scientific">Rasamsonia emersonii (strain ATCC 16479 / CBS 393.64 / IMI 116815)</name>
    <dbReference type="NCBI Taxonomy" id="1408163"/>
    <lineage>
        <taxon>Eukaryota</taxon>
        <taxon>Fungi</taxon>
        <taxon>Dikarya</taxon>
        <taxon>Ascomycota</taxon>
        <taxon>Pezizomycotina</taxon>
        <taxon>Eurotiomycetes</taxon>
        <taxon>Eurotiomycetidae</taxon>
        <taxon>Eurotiales</taxon>
        <taxon>Trichocomaceae</taxon>
        <taxon>Rasamsonia</taxon>
    </lineage>
</organism>
<evidence type="ECO:0000256" key="1">
    <source>
        <dbReference type="ARBA" id="ARBA00004604"/>
    </source>
</evidence>
<dbReference type="PANTHER" id="PTHR23149">
    <property type="entry name" value="G PATCH DOMAIN CONTAINING PROTEIN"/>
    <property type="match status" value="1"/>
</dbReference>
<comment type="caution">
    <text evidence="12">The sequence shown here is derived from an EMBL/GenBank/DDBJ whole genome shotgun (WGS) entry which is preliminary data.</text>
</comment>